<comment type="function">
    <text evidence="4">Catalyzes the reversible epimerization of cellobiose to 4-O-beta-D-glucopyranosyl-D-mannose (Glc-Man).</text>
</comment>
<dbReference type="InterPro" id="IPR008928">
    <property type="entry name" value="6-hairpin_glycosidase_sf"/>
</dbReference>
<reference evidence="5 6" key="1">
    <citation type="journal article" date="2016" name="Genome Announc.">
        <title>Draft Genome Sequence of Paenibacillus amylolyticus Heshi-A3, Isolated from Fermented Rice Bran in a Japanese Fermented Seafood Dish.</title>
        <authorList>
            <person name="Akuzawa S."/>
            <person name="Nagaoka J."/>
            <person name="Kanekatsu M."/>
            <person name="Kubota E."/>
            <person name="Ohtake R."/>
            <person name="Suzuki T."/>
            <person name="Kanesaki Y."/>
        </authorList>
    </citation>
    <scope>NUCLEOTIDE SEQUENCE [LARGE SCALE GENOMIC DNA]</scope>
    <source>
        <strain evidence="5 6">Heshi-A3</strain>
    </source>
</reference>
<organism evidence="5 6">
    <name type="scientific">Paenibacillus amylolyticus</name>
    <dbReference type="NCBI Taxonomy" id="1451"/>
    <lineage>
        <taxon>Bacteria</taxon>
        <taxon>Bacillati</taxon>
        <taxon>Bacillota</taxon>
        <taxon>Bacilli</taxon>
        <taxon>Bacillales</taxon>
        <taxon>Paenibacillaceae</taxon>
        <taxon>Paenibacillus</taxon>
    </lineage>
</organism>
<dbReference type="Proteomes" id="UP000069697">
    <property type="component" value="Unassembled WGS sequence"/>
</dbReference>
<dbReference type="GO" id="GO:0047736">
    <property type="term" value="F:cellobiose epimerase activity"/>
    <property type="evidence" value="ECO:0007669"/>
    <property type="project" value="UniProtKB-UniRule"/>
</dbReference>
<dbReference type="InterPro" id="IPR010819">
    <property type="entry name" value="AGE/CE"/>
</dbReference>
<name>A0A100VQS3_PAEAM</name>
<comment type="catalytic activity">
    <reaction evidence="1 4">
        <text>D-cellobiose = beta-D-glucosyl-(1-&gt;4)-D-mannopyranose</text>
        <dbReference type="Rhea" id="RHEA:23384"/>
        <dbReference type="ChEBI" id="CHEBI:17057"/>
        <dbReference type="ChEBI" id="CHEBI:47931"/>
        <dbReference type="EC" id="5.1.3.11"/>
    </reaction>
</comment>
<dbReference type="AlphaFoldDB" id="A0A100VQS3"/>
<comment type="similarity">
    <text evidence="2">Belongs to the N-acylglucosamine 2-epimerase family.</text>
</comment>
<dbReference type="Pfam" id="PF07221">
    <property type="entry name" value="GlcNAc_2-epim"/>
    <property type="match status" value="1"/>
</dbReference>
<dbReference type="RefSeq" id="WP_062836744.1">
    <property type="nucleotide sequence ID" value="NZ_BCNV01000005.1"/>
</dbReference>
<dbReference type="InterPro" id="IPR028584">
    <property type="entry name" value="Cellobiose_2_epim"/>
</dbReference>
<dbReference type="SUPFAM" id="SSF48208">
    <property type="entry name" value="Six-hairpin glycosidases"/>
    <property type="match status" value="1"/>
</dbReference>
<dbReference type="InterPro" id="IPR012341">
    <property type="entry name" value="6hp_glycosidase-like_sf"/>
</dbReference>
<dbReference type="EC" id="5.1.3.11" evidence="4"/>
<reference evidence="6" key="2">
    <citation type="submission" date="2016-01" db="EMBL/GenBank/DDBJ databases">
        <title>Draft Genome Sequence of Paenibacillus amylolyticus Heshi-A3 that Was Isolated from Fermented Rice Bran with Aging Salted Mackerel, Which Was Named Heshiko as Traditional Fermented Seafood in Japan.</title>
        <authorList>
            <person name="Akuzawa S."/>
            <person name="Nakagawa J."/>
            <person name="Kanekatsu T."/>
            <person name="Kubota E."/>
            <person name="Ohtake R."/>
            <person name="Suzuki T."/>
            <person name="Kanesaki Y."/>
        </authorList>
    </citation>
    <scope>NUCLEOTIDE SEQUENCE [LARGE SCALE GENOMIC DNA]</scope>
    <source>
        <strain evidence="6">Heshi-A3</strain>
    </source>
</reference>
<evidence type="ECO:0000313" key="5">
    <source>
        <dbReference type="EMBL" id="GAS84327.1"/>
    </source>
</evidence>
<evidence type="ECO:0000256" key="3">
    <source>
        <dbReference type="ARBA" id="ARBA00023235"/>
    </source>
</evidence>
<evidence type="ECO:0000256" key="1">
    <source>
        <dbReference type="ARBA" id="ARBA00001470"/>
    </source>
</evidence>
<evidence type="ECO:0000256" key="4">
    <source>
        <dbReference type="HAMAP-Rule" id="MF_00929"/>
    </source>
</evidence>
<dbReference type="GO" id="GO:0005975">
    <property type="term" value="P:carbohydrate metabolic process"/>
    <property type="evidence" value="ECO:0007669"/>
    <property type="project" value="InterPro"/>
</dbReference>
<dbReference type="EMBL" id="BCNV01000005">
    <property type="protein sequence ID" value="GAS84327.1"/>
    <property type="molecule type" value="Genomic_DNA"/>
</dbReference>
<proteinExistence type="inferred from homology"/>
<protein>
    <recommendedName>
        <fullName evidence="4">Cellobiose 2-epimerase</fullName>
        <shortName evidence="4">CE</shortName>
        <ecNumber evidence="4">5.1.3.11</ecNumber>
    </recommendedName>
</protein>
<comment type="caution">
    <text evidence="5">The sequence shown here is derived from an EMBL/GenBank/DDBJ whole genome shotgun (WGS) entry which is preliminary data.</text>
</comment>
<dbReference type="HAMAP" id="MF_00929">
    <property type="entry name" value="Cellobiose_2_epim"/>
    <property type="match status" value="1"/>
</dbReference>
<dbReference type="Gene3D" id="1.50.10.10">
    <property type="match status" value="1"/>
</dbReference>
<keyword evidence="3 4" id="KW-0413">Isomerase</keyword>
<evidence type="ECO:0000313" key="6">
    <source>
        <dbReference type="Proteomes" id="UP000069697"/>
    </source>
</evidence>
<accession>A0A100VQS3</accession>
<gene>
    <name evidence="5" type="ORF">PAHA3_4430</name>
</gene>
<comment type="similarity">
    <text evidence="4">Belongs to the cellobiose 2-epimerase family.</text>
</comment>
<evidence type="ECO:0000256" key="2">
    <source>
        <dbReference type="ARBA" id="ARBA00008558"/>
    </source>
</evidence>
<dbReference type="PANTHER" id="PTHR15108">
    <property type="entry name" value="N-ACYLGLUCOSAMINE-2-EPIMERASE"/>
    <property type="match status" value="1"/>
</dbReference>
<sequence>MNTKTTELQSEIKTHWEKQILPFWSNLTDTTHGGFYGWVGNDLQVNPQAPKGGIATARQLWSFAAAYRVTGNERWRDHAEHAYRFLADHVMDTEYGGMYWMVDYKGEALDTSKHVYTQSFGVYSLSEYYRATGDASALELAKTLFALIEDKGLNAELPAYKEQFDRTWKEQPNEMLSENGVIADYTMNTHIHVLEAYTTLYRVWPDQQVKAALERLLGILYERVYDQDTKFLGVFFNKQWESIIDLRSFGHDIEASWLIDEALKVLGLEQHPEYAAMVTDIAYNISNVAVNADGSLFNEQEGEHIDEKRIWWVQAEAMVGFYNAYQRTGDPLFLERVERLWTYTKENIIDQRAGGEWYWSVDGNGTPDQSEIAGPWKCPYHNSRFCIELIERMGSE</sequence>